<name>A0ACC3BC93_9EURO</name>
<dbReference type="Proteomes" id="UP001177260">
    <property type="component" value="Unassembled WGS sequence"/>
</dbReference>
<dbReference type="EMBL" id="JAOPJF010000008">
    <property type="protein sequence ID" value="KAK1148235.1"/>
    <property type="molecule type" value="Genomic_DNA"/>
</dbReference>
<reference evidence="1 2" key="1">
    <citation type="journal article" date="2023" name="ACS Omega">
        <title>Identification of the Neoaspergillic Acid Biosynthesis Gene Cluster by Establishing an In Vitro CRISPR-Ribonucleoprotein Genetic System in Aspergillus melleus.</title>
        <authorList>
            <person name="Yuan B."/>
            <person name="Grau M.F."/>
            <person name="Murata R.M."/>
            <person name="Torok T."/>
            <person name="Venkateswaran K."/>
            <person name="Stajich J.E."/>
            <person name="Wang C.C.C."/>
        </authorList>
    </citation>
    <scope>NUCLEOTIDE SEQUENCE [LARGE SCALE GENOMIC DNA]</scope>
    <source>
        <strain evidence="1 2">IMV 1140</strain>
    </source>
</reference>
<gene>
    <name evidence="1" type="ORF">N8T08_010044</name>
</gene>
<protein>
    <submittedName>
        <fullName evidence="1">Uncharacterized protein</fullName>
    </submittedName>
</protein>
<organism evidence="1 2">
    <name type="scientific">Aspergillus melleus</name>
    <dbReference type="NCBI Taxonomy" id="138277"/>
    <lineage>
        <taxon>Eukaryota</taxon>
        <taxon>Fungi</taxon>
        <taxon>Dikarya</taxon>
        <taxon>Ascomycota</taxon>
        <taxon>Pezizomycotina</taxon>
        <taxon>Eurotiomycetes</taxon>
        <taxon>Eurotiomycetidae</taxon>
        <taxon>Eurotiales</taxon>
        <taxon>Aspergillaceae</taxon>
        <taxon>Aspergillus</taxon>
        <taxon>Aspergillus subgen. Circumdati</taxon>
    </lineage>
</organism>
<keyword evidence="2" id="KW-1185">Reference proteome</keyword>
<proteinExistence type="predicted"/>
<evidence type="ECO:0000313" key="1">
    <source>
        <dbReference type="EMBL" id="KAK1148235.1"/>
    </source>
</evidence>
<evidence type="ECO:0000313" key="2">
    <source>
        <dbReference type="Proteomes" id="UP001177260"/>
    </source>
</evidence>
<accession>A0ACC3BC93</accession>
<comment type="caution">
    <text evidence="1">The sequence shown here is derived from an EMBL/GenBank/DDBJ whole genome shotgun (WGS) entry which is preliminary data.</text>
</comment>
<sequence length="849" mass="91710">MGGVKRKVEATKGSTTAPAGGPPATPLSTNQSTVGDTSHIRVTRSLRASQDARAHQTDSNKSNNHTPTTTNKNGPNRPSRIITLKTRRSSTSGTAAKNAASFAANQVASTSTSTTRETRASRTRAAVPAAPAAPAAPAQPDATASSIVPETPRAKRVKRGPTVEETPRTTRQSARLRPQPQPAASENVSQADIAFKRPEEASPSVGVASGTRTRKRSRQMLDETKLPDPAERLPKAPSPDPAVPESVEDSKLLDSEPSRNLTISFSQPAESGREGAESQEKKSDFGESMTEEAVSPTTKTNSSPLATRKPRPSEADNDEAAHRTVSPGASPSKKPKMEENEEEGEEEEPASEHQLPNGPTDKPESQTPDDGAAELKTDNESRQITEEIEGSTPELATGPTGGKTLRGGRVRGRGRGGRSRAAARFAASRRGRGGTRSTRGGRTGRQLDRSSDVELERSPSPSAATQKLRDRQRELDKAFKKVAAAHRLALAVLADQSEKKLARDKNAHKSVPEYDEINDLLQERLRERKELFRREYELKVEQENRIFAANKEAIEERFRASARYIQTEHFYASQGDYMAFVEGRRAAEDDEHTETDGSETEPERGPIVPPAREFIRGFNSSSVRDTAGAAAYDRGYHGWEDFVQRAKLGDDIDPQMKEIGDTAGAGGLSARQIVDMLLEATGVVEVRHSGGAVPGREFHPPAAPAVRPTALFALADVAAAELPRPSIVQATPRLSAHRTLLPQPPQPPQPPQSQVVHGPTDPRSFVLPPPTPHRQAPRRLLPAAQQIPPINEQLGLPDPFASRSGPPQLPPPPGSNFQRPPLPGYLAGHHPSHLYYPPPHPPPPPRPPY</sequence>